<evidence type="ECO:0000256" key="2">
    <source>
        <dbReference type="SAM" id="Phobius"/>
    </source>
</evidence>
<dbReference type="PANTHER" id="PTHR16322:SF1">
    <property type="entry name" value="LCK-INTERACTING TRANSMEMBRANE ADAPTER 1 ISOFORM X1"/>
    <property type="match status" value="1"/>
</dbReference>
<feature type="compositionally biased region" description="Basic and acidic residues" evidence="1">
    <location>
        <begin position="156"/>
        <end position="168"/>
    </location>
</feature>
<sequence>MASMPGEPTSSFTKVLLLGAIAAASAFVVTVLVLLLCMGCQRNRRRRKLQADGERYSLVNAVSLPGTLSPGWCPFLLVTDLASALQQGALRQSKLRSFSKSDTRLHEMSRLTCNGGGTTKHRPASMDLLYMSSRRSNTDLRLTHPRQLPKAPSGGVEDHEHTYSEVGRRASPFRGLDDGLYESVGGMAGEPEGQSPAHALAGDPGPPDMAAAPQDPVMAEYASIRKVRKADRSPRREGGARSQQAPPPPDMRSHEAPRKNTEPFRIHSFRKETVFMGNGEEYIWKPPEEDDMAVPQRHLAASTVSPPAESDREHSLEISEMYSKVCKPNKKKWAQTSPPDTEESNGQRNRPWSSGGEEGEMGHSAANGQDWVGGGGGGGGHEEGGGEECNVTDSCYESVGEKTWPQDGEETEPAYETIDGNWKGEGPNGAAARSKKRSPRQQKRPPNRAAPGEHFYESISDVREGLSTSSTTTIFTFNDGMEMYVTGL</sequence>
<dbReference type="GO" id="GO:0050852">
    <property type="term" value="P:T cell receptor signaling pathway"/>
    <property type="evidence" value="ECO:0007669"/>
    <property type="project" value="InterPro"/>
</dbReference>
<feature type="transmembrane region" description="Helical" evidence="2">
    <location>
        <begin position="15"/>
        <end position="38"/>
    </location>
</feature>
<dbReference type="GO" id="GO:0045121">
    <property type="term" value="C:membrane raft"/>
    <property type="evidence" value="ECO:0007669"/>
    <property type="project" value="InterPro"/>
</dbReference>
<evidence type="ECO:0000313" key="4">
    <source>
        <dbReference type="Proteomes" id="UP000261540"/>
    </source>
</evidence>
<accession>A0A3B3RP89</accession>
<dbReference type="PANTHER" id="PTHR16322">
    <property type="entry name" value="PHOSPHOPROTEIN ASSOCIATED WITH GLYCOSPHINGOLIPID-ENRICHED MICRODOMAINS 1"/>
    <property type="match status" value="1"/>
</dbReference>
<dbReference type="Ensembl" id="ENSPKIT00000001015.1">
    <property type="protein sequence ID" value="ENSPKIP00000020397.1"/>
    <property type="gene ID" value="ENSPKIG00000005189.1"/>
</dbReference>
<evidence type="ECO:0000313" key="3">
    <source>
        <dbReference type="Ensembl" id="ENSPKIP00000020397.1"/>
    </source>
</evidence>
<organism evidence="3 4">
    <name type="scientific">Paramormyrops kingsleyae</name>
    <dbReference type="NCBI Taxonomy" id="1676925"/>
    <lineage>
        <taxon>Eukaryota</taxon>
        <taxon>Metazoa</taxon>
        <taxon>Chordata</taxon>
        <taxon>Craniata</taxon>
        <taxon>Vertebrata</taxon>
        <taxon>Euteleostomi</taxon>
        <taxon>Actinopterygii</taxon>
        <taxon>Neopterygii</taxon>
        <taxon>Teleostei</taxon>
        <taxon>Osteoglossocephala</taxon>
        <taxon>Osteoglossomorpha</taxon>
        <taxon>Osteoglossiformes</taxon>
        <taxon>Mormyridae</taxon>
        <taxon>Paramormyrops</taxon>
    </lineage>
</organism>
<keyword evidence="2" id="KW-0812">Transmembrane</keyword>
<reference evidence="3" key="1">
    <citation type="submission" date="2025-08" db="UniProtKB">
        <authorList>
            <consortium name="Ensembl"/>
        </authorList>
    </citation>
    <scope>IDENTIFICATION</scope>
</reference>
<dbReference type="InterPro" id="IPR032748">
    <property type="entry name" value="PAG"/>
</dbReference>
<proteinExistence type="predicted"/>
<dbReference type="STRING" id="1676925.ENSPKIP00000020397"/>
<dbReference type="InterPro" id="IPR026072">
    <property type="entry name" value="Lime1"/>
</dbReference>
<feature type="region of interest" description="Disordered" evidence="1">
    <location>
        <begin position="226"/>
        <end position="455"/>
    </location>
</feature>
<keyword evidence="2" id="KW-0472">Membrane</keyword>
<keyword evidence="2" id="KW-1133">Transmembrane helix</keyword>
<dbReference type="GO" id="GO:0050853">
    <property type="term" value="P:B cell receptor signaling pathway"/>
    <property type="evidence" value="ECO:0007669"/>
    <property type="project" value="InterPro"/>
</dbReference>
<feature type="compositionally biased region" description="Basic residues" evidence="1">
    <location>
        <begin position="433"/>
        <end position="446"/>
    </location>
</feature>
<reference evidence="3" key="2">
    <citation type="submission" date="2025-09" db="UniProtKB">
        <authorList>
            <consortium name="Ensembl"/>
        </authorList>
    </citation>
    <scope>IDENTIFICATION</scope>
</reference>
<protein>
    <submittedName>
        <fullName evidence="3">Lck interacting transmembrane adaptor 1</fullName>
    </submittedName>
</protein>
<feature type="compositionally biased region" description="Basic and acidic residues" evidence="1">
    <location>
        <begin position="251"/>
        <end position="273"/>
    </location>
</feature>
<dbReference type="AlphaFoldDB" id="A0A3B3RP89"/>
<dbReference type="GO" id="GO:0035556">
    <property type="term" value="P:intracellular signal transduction"/>
    <property type="evidence" value="ECO:0007669"/>
    <property type="project" value="InterPro"/>
</dbReference>
<dbReference type="Pfam" id="PF15332">
    <property type="entry name" value="LIME1"/>
    <property type="match status" value="1"/>
</dbReference>
<keyword evidence="4" id="KW-1185">Reference proteome</keyword>
<dbReference type="GeneTree" id="ENSGT00940000168127"/>
<feature type="region of interest" description="Disordered" evidence="1">
    <location>
        <begin position="144"/>
        <end position="213"/>
    </location>
</feature>
<evidence type="ECO:0000256" key="1">
    <source>
        <dbReference type="SAM" id="MobiDB-lite"/>
    </source>
</evidence>
<dbReference type="GO" id="GO:0005886">
    <property type="term" value="C:plasma membrane"/>
    <property type="evidence" value="ECO:0007669"/>
    <property type="project" value="InterPro"/>
</dbReference>
<dbReference type="GO" id="GO:0050868">
    <property type="term" value="P:negative regulation of T cell activation"/>
    <property type="evidence" value="ECO:0007669"/>
    <property type="project" value="InterPro"/>
</dbReference>
<feature type="compositionally biased region" description="Polar residues" evidence="1">
    <location>
        <begin position="334"/>
        <end position="352"/>
    </location>
</feature>
<dbReference type="Proteomes" id="UP000261540">
    <property type="component" value="Unplaced"/>
</dbReference>
<feature type="compositionally biased region" description="Basic and acidic residues" evidence="1">
    <location>
        <begin position="230"/>
        <end position="239"/>
    </location>
</feature>
<name>A0A3B3RP89_9TELE</name>